<dbReference type="EMBL" id="JAXCGZ010022674">
    <property type="protein sequence ID" value="KAK7027504.1"/>
    <property type="molecule type" value="Genomic_DNA"/>
</dbReference>
<evidence type="ECO:0000313" key="3">
    <source>
        <dbReference type="Proteomes" id="UP001381693"/>
    </source>
</evidence>
<proteinExistence type="predicted"/>
<accession>A0AAN8WNY3</accession>
<feature type="compositionally biased region" description="Low complexity" evidence="1">
    <location>
        <begin position="379"/>
        <end position="391"/>
    </location>
</feature>
<evidence type="ECO:0000313" key="2">
    <source>
        <dbReference type="EMBL" id="KAK7027504.1"/>
    </source>
</evidence>
<sequence length="470" mass="53041">MRRVCSTSWLRRWRGLVWCIICLVLLAILAIWDSVGYLIASSDDLRTRHCPPPPVEVDGCASWRPLQVPHPTCDCTRELLVLHDTCTDFVATDTSSYLSYTKEYYGTSECSDQATLRGPRQHVVSLSLEQMTSDDMSALNQTINQVNSAYKGWVIRIYTSSKNHNSPALCSLICNNPNIDLCDVSQMPQPPPTSYSQGRMGWRWSVLGDPLVSVWAVRYLEIEILEREAHAVTQFINSDKCWHVMKDHKSHAKSAIGSGLLGGKTSWGSTELQHIRQRLTHQIQSISDEETILEEALIPLMGHDVMTHDSVTCLESLEPVPYPSRRYPGQWVGMPAQYLQPEKLVLKPKKHHNLNQSLSDTHNPKTAVKKIMKGSKYASKQSESKSQTSTKSPDKSYAEVAMQKTKSKSKHKVISSILQSTKNSKEIKVPIKESLLPVDVAKEREINQENGIIVCPQACRPHLHPDWQYC</sequence>
<dbReference type="Proteomes" id="UP001381693">
    <property type="component" value="Unassembled WGS sequence"/>
</dbReference>
<dbReference type="AlphaFoldDB" id="A0AAN8WNY3"/>
<organism evidence="2 3">
    <name type="scientific">Halocaridina rubra</name>
    <name type="common">Hawaiian red shrimp</name>
    <dbReference type="NCBI Taxonomy" id="373956"/>
    <lineage>
        <taxon>Eukaryota</taxon>
        <taxon>Metazoa</taxon>
        <taxon>Ecdysozoa</taxon>
        <taxon>Arthropoda</taxon>
        <taxon>Crustacea</taxon>
        <taxon>Multicrustacea</taxon>
        <taxon>Malacostraca</taxon>
        <taxon>Eumalacostraca</taxon>
        <taxon>Eucarida</taxon>
        <taxon>Decapoda</taxon>
        <taxon>Pleocyemata</taxon>
        <taxon>Caridea</taxon>
        <taxon>Atyoidea</taxon>
        <taxon>Atyidae</taxon>
        <taxon>Halocaridina</taxon>
    </lineage>
</organism>
<gene>
    <name evidence="2" type="ORF">SK128_000196</name>
</gene>
<protein>
    <submittedName>
        <fullName evidence="2">Uncharacterized protein</fullName>
    </submittedName>
</protein>
<evidence type="ECO:0000256" key="1">
    <source>
        <dbReference type="SAM" id="MobiDB-lite"/>
    </source>
</evidence>
<name>A0AAN8WNY3_HALRR</name>
<feature type="region of interest" description="Disordered" evidence="1">
    <location>
        <begin position="371"/>
        <end position="412"/>
    </location>
</feature>
<reference evidence="2 3" key="1">
    <citation type="submission" date="2023-11" db="EMBL/GenBank/DDBJ databases">
        <title>Halocaridina rubra genome assembly.</title>
        <authorList>
            <person name="Smith C."/>
        </authorList>
    </citation>
    <scope>NUCLEOTIDE SEQUENCE [LARGE SCALE GENOMIC DNA]</scope>
    <source>
        <strain evidence="2">EP-1</strain>
        <tissue evidence="2">Whole</tissue>
    </source>
</reference>
<keyword evidence="3" id="KW-1185">Reference proteome</keyword>
<comment type="caution">
    <text evidence="2">The sequence shown here is derived from an EMBL/GenBank/DDBJ whole genome shotgun (WGS) entry which is preliminary data.</text>
</comment>